<feature type="region of interest" description="Disordered" evidence="10">
    <location>
        <begin position="1"/>
        <end position="36"/>
    </location>
</feature>
<evidence type="ECO:0000256" key="5">
    <source>
        <dbReference type="ARBA" id="ARBA00022679"/>
    </source>
</evidence>
<protein>
    <recommendedName>
        <fullName evidence="2">chitin synthase</fullName>
        <ecNumber evidence="2">2.4.1.16</ecNumber>
    </recommendedName>
</protein>
<dbReference type="InterPro" id="IPR004835">
    <property type="entry name" value="Chitin_synth"/>
</dbReference>
<dbReference type="Pfam" id="PF03142">
    <property type="entry name" value="Chitin_synth_2"/>
    <property type="match status" value="1"/>
</dbReference>
<organism evidence="13 14">
    <name type="scientific">Mortierella polycephala</name>
    <dbReference type="NCBI Taxonomy" id="41804"/>
    <lineage>
        <taxon>Eukaryota</taxon>
        <taxon>Fungi</taxon>
        <taxon>Fungi incertae sedis</taxon>
        <taxon>Mucoromycota</taxon>
        <taxon>Mortierellomycotina</taxon>
        <taxon>Mortierellomycetes</taxon>
        <taxon>Mortierellales</taxon>
        <taxon>Mortierellaceae</taxon>
        <taxon>Mortierella</taxon>
    </lineage>
</organism>
<keyword evidence="6 11" id="KW-0812">Transmembrane</keyword>
<gene>
    <name evidence="13" type="ORF">BG011_002139</name>
</gene>
<dbReference type="PANTHER" id="PTHR22914:SF41">
    <property type="entry name" value="CHITIN SYNTHASE 7"/>
    <property type="match status" value="1"/>
</dbReference>
<evidence type="ECO:0000256" key="11">
    <source>
        <dbReference type="SAM" id="Phobius"/>
    </source>
</evidence>
<proteinExistence type="predicted"/>
<comment type="caution">
    <text evidence="13">The sequence shown here is derived from an EMBL/GenBank/DDBJ whole genome shotgun (WGS) entry which is preliminary data.</text>
</comment>
<dbReference type="Proteomes" id="UP000726737">
    <property type="component" value="Unassembled WGS sequence"/>
</dbReference>
<sequence>MSGRPSGVGMRPGGPGVRRGATLNRGKTLSRPDRFQAPETMFKKRKDNEPASCWVVCSRIVTCWALPPFLGMCGLHDKQVQQAWREKVTLCFIILMIGGMVAFLTLGFTFLLCPASQRQGAATYLRYGSDATGLYGINGYIYNFTKYPDGFKPADYKLAGDTSNIFVRGKDAASCQNRNSAAAQFDNCHARVGGCEAGSAATNDFLEQSGIFPYNDLKVGYDWNQMAQDELLNYMVIDGNVLNMDPYFRQYPNPISGDEIDAIIRYIMERPMPEGGRDATKIFFRRDTLKETASCLVEKFRAGFIDKASPGCFAADLFMYVSLTVVLGIVVARFIMALLFAWFLSAKLSRPPTKAGVHTMASAASSGSTIVAAGPGKALSRTPTGASIVPGNPTELYTIMLVTCYSEGESSLRTTIESLAATEYPDNKKLLFIICDGIITGSGNDRSTPDICASLMELDPAFDSEPTPQSYLAVAAGSKQHNRAKVYAGYFRWKNRKVPTVLIVKCGNEEEHDKPKAGNRGKRDSQLILMNFFSRITYNDRMTPLDYELFRKIQHLMQATPDKFEIVLMVDADTKVYPSSLRLLLNCVNNDPLIMGLCGETKIANKRQSWVTAIQVFEYYISHHLGKGFESVFGGVTCLPGCFCMYRLKARKGDDWVPIITKPEIVQEYSQNVVETLHQKNLLLLGEDRFLTTLMLRNFPNRKMMFVPQAICKTVVPDEFDVLLSQRRRWINSTIHNLLELVLVRNLCGTFCFSMQFVILMELIGTVTLPVAMILTVVLIVSLSLSSIETLTQAVPLILLVFVLSMPAILILLTTRKLIYVAWMFVYLMALPVWNFILPLYAYWHFDDFSWGETRKVAGEKKGDAHGNTDGVFDASSVPLKRWDDYEKARVRQVKRIERAERQRVQGSPYARSQAPSMYTDDAESDMLSDLGPQQMNYEYNGRQVMNAPLAGNQTRPMMMGGGGAPSPHFGPPSPHFGPPSPGWQPNGPPSPGLPYPQQQGPPPGSPMMPPPISPGGMRRNRDGPGSPTSPRQM</sequence>
<dbReference type="Pfam" id="PF22997">
    <property type="entry name" value="CHS4"/>
    <property type="match status" value="1"/>
</dbReference>
<evidence type="ECO:0000256" key="6">
    <source>
        <dbReference type="ARBA" id="ARBA00022692"/>
    </source>
</evidence>
<evidence type="ECO:0000256" key="4">
    <source>
        <dbReference type="ARBA" id="ARBA00022676"/>
    </source>
</evidence>
<feature type="transmembrane region" description="Helical" evidence="11">
    <location>
        <begin position="88"/>
        <end position="112"/>
    </location>
</feature>
<dbReference type="GO" id="GO:0004100">
    <property type="term" value="F:chitin synthase activity"/>
    <property type="evidence" value="ECO:0007669"/>
    <property type="project" value="UniProtKB-EC"/>
</dbReference>
<dbReference type="SUPFAM" id="SSF53448">
    <property type="entry name" value="Nucleotide-diphospho-sugar transferases"/>
    <property type="match status" value="1"/>
</dbReference>
<dbReference type="GO" id="GO:0006031">
    <property type="term" value="P:chitin biosynthetic process"/>
    <property type="evidence" value="ECO:0007669"/>
    <property type="project" value="TreeGrafter"/>
</dbReference>
<name>A0A9P6Q748_9FUNG</name>
<keyword evidence="8 11" id="KW-0472">Membrane</keyword>
<evidence type="ECO:0000256" key="3">
    <source>
        <dbReference type="ARBA" id="ARBA00022475"/>
    </source>
</evidence>
<evidence type="ECO:0000313" key="13">
    <source>
        <dbReference type="EMBL" id="KAG0260068.1"/>
    </source>
</evidence>
<dbReference type="AlphaFoldDB" id="A0A9P6Q748"/>
<feature type="domain" description="Chitin synthase 4-like" evidence="12">
    <location>
        <begin position="219"/>
        <end position="304"/>
    </location>
</feature>
<keyword evidence="3" id="KW-1003">Cell membrane</keyword>
<evidence type="ECO:0000256" key="10">
    <source>
        <dbReference type="SAM" id="MobiDB-lite"/>
    </source>
</evidence>
<feature type="region of interest" description="Disordered" evidence="10">
    <location>
        <begin position="900"/>
        <end position="933"/>
    </location>
</feature>
<evidence type="ECO:0000256" key="9">
    <source>
        <dbReference type="ARBA" id="ARBA00023180"/>
    </source>
</evidence>
<dbReference type="CDD" id="cd04190">
    <property type="entry name" value="Chitin_synth_C"/>
    <property type="match status" value="1"/>
</dbReference>
<reference evidence="13" key="1">
    <citation type="journal article" date="2020" name="Fungal Divers.">
        <title>Resolving the Mortierellaceae phylogeny through synthesis of multi-gene phylogenetics and phylogenomics.</title>
        <authorList>
            <person name="Vandepol N."/>
            <person name="Liber J."/>
            <person name="Desiro A."/>
            <person name="Na H."/>
            <person name="Kennedy M."/>
            <person name="Barry K."/>
            <person name="Grigoriev I.V."/>
            <person name="Miller A.N."/>
            <person name="O'Donnell K."/>
            <person name="Stajich J.E."/>
            <person name="Bonito G."/>
        </authorList>
    </citation>
    <scope>NUCLEOTIDE SEQUENCE</scope>
    <source>
        <strain evidence="13">KOD948</strain>
    </source>
</reference>
<accession>A0A9P6Q748</accession>
<dbReference type="InterPro" id="IPR054295">
    <property type="entry name" value="CHS4-like_dom"/>
</dbReference>
<evidence type="ECO:0000256" key="7">
    <source>
        <dbReference type="ARBA" id="ARBA00022989"/>
    </source>
</evidence>
<dbReference type="EC" id="2.4.1.16" evidence="2"/>
<comment type="subcellular location">
    <subcellularLocation>
        <location evidence="1">Cell membrane</location>
        <topology evidence="1">Multi-pass membrane protein</topology>
    </subcellularLocation>
</comment>
<evidence type="ECO:0000256" key="1">
    <source>
        <dbReference type="ARBA" id="ARBA00004651"/>
    </source>
</evidence>
<keyword evidence="7 11" id="KW-1133">Transmembrane helix</keyword>
<dbReference type="GO" id="GO:0030428">
    <property type="term" value="C:cell septum"/>
    <property type="evidence" value="ECO:0007669"/>
    <property type="project" value="TreeGrafter"/>
</dbReference>
<dbReference type="EMBL" id="JAAAJA010000165">
    <property type="protein sequence ID" value="KAG0260068.1"/>
    <property type="molecule type" value="Genomic_DNA"/>
</dbReference>
<feature type="transmembrane region" description="Helical" evidence="11">
    <location>
        <begin position="317"/>
        <end position="344"/>
    </location>
</feature>
<dbReference type="OrthoDB" id="370884at2759"/>
<keyword evidence="9" id="KW-0325">Glycoprotein</keyword>
<feature type="compositionally biased region" description="Pro residues" evidence="10">
    <location>
        <begin position="969"/>
        <end position="1014"/>
    </location>
</feature>
<evidence type="ECO:0000256" key="8">
    <source>
        <dbReference type="ARBA" id="ARBA00023136"/>
    </source>
</evidence>
<evidence type="ECO:0000313" key="14">
    <source>
        <dbReference type="Proteomes" id="UP000726737"/>
    </source>
</evidence>
<dbReference type="PANTHER" id="PTHR22914">
    <property type="entry name" value="CHITIN SYNTHASE"/>
    <property type="match status" value="1"/>
</dbReference>
<evidence type="ECO:0000256" key="2">
    <source>
        <dbReference type="ARBA" id="ARBA00012543"/>
    </source>
</evidence>
<feature type="transmembrane region" description="Helical" evidence="11">
    <location>
        <begin position="820"/>
        <end position="844"/>
    </location>
</feature>
<dbReference type="InterPro" id="IPR029044">
    <property type="entry name" value="Nucleotide-diphossugar_trans"/>
</dbReference>
<feature type="transmembrane region" description="Helical" evidence="11">
    <location>
        <begin position="794"/>
        <end position="813"/>
    </location>
</feature>
<dbReference type="GO" id="GO:0005886">
    <property type="term" value="C:plasma membrane"/>
    <property type="evidence" value="ECO:0007669"/>
    <property type="project" value="UniProtKB-SubCell"/>
</dbReference>
<evidence type="ECO:0000259" key="12">
    <source>
        <dbReference type="Pfam" id="PF22997"/>
    </source>
</evidence>
<keyword evidence="5" id="KW-0808">Transferase</keyword>
<keyword evidence="14" id="KW-1185">Reference proteome</keyword>
<keyword evidence="4" id="KW-0328">Glycosyltransferase</keyword>
<feature type="region of interest" description="Disordered" evidence="10">
    <location>
        <begin position="952"/>
        <end position="1034"/>
    </location>
</feature>
<feature type="transmembrane region" description="Helical" evidence="11">
    <location>
        <begin position="763"/>
        <end position="788"/>
    </location>
</feature>